<evidence type="ECO:0000313" key="2">
    <source>
        <dbReference type="Proteomes" id="UP001333710"/>
    </source>
</evidence>
<sequence>MDLRQVRAVLFDHDGTLVDSEFVHYQMWLQATGLKSDVFTEQMNTMYCVGIPGDKNAQYLVEQFDLAEDPESLISKKRKVTQEWLVSHCFPAMPGANRIMRNFAKLGIRMAIVSGSERFAVDRSVSGNGFAKYIETITTGEEVPNNKPAPDVYFEALKKMNLPASACIAIEDTQHGVEAAKAAGITCVAIPNEHSHQQNFQAADIQAVSLTSFYTYFIENR</sequence>
<dbReference type="AlphaFoldDB" id="A0AA48HJL5"/>
<dbReference type="Gene3D" id="1.10.150.240">
    <property type="entry name" value="Putative phosphatase, domain 2"/>
    <property type="match status" value="1"/>
</dbReference>
<dbReference type="SUPFAM" id="SSF56784">
    <property type="entry name" value="HAD-like"/>
    <property type="match status" value="1"/>
</dbReference>
<proteinExistence type="predicted"/>
<name>A0AA48HJL5_9ALTE</name>
<dbReference type="Pfam" id="PF13419">
    <property type="entry name" value="HAD_2"/>
    <property type="match status" value="1"/>
</dbReference>
<dbReference type="Gene3D" id="3.40.50.1000">
    <property type="entry name" value="HAD superfamily/HAD-like"/>
    <property type="match status" value="1"/>
</dbReference>
<dbReference type="EMBL" id="AP027272">
    <property type="protein sequence ID" value="BDX06459.1"/>
    <property type="molecule type" value="Genomic_DNA"/>
</dbReference>
<reference evidence="1" key="1">
    <citation type="submission" date="2023-01" db="EMBL/GenBank/DDBJ databases">
        <title>Complete genome sequence of Planctobacterium marinum strain Dej080120_11.</title>
        <authorList>
            <person name="Ueki S."/>
            <person name="Maruyama F."/>
        </authorList>
    </citation>
    <scope>NUCLEOTIDE SEQUENCE</scope>
    <source>
        <strain evidence="1">Dej080120_11</strain>
    </source>
</reference>
<dbReference type="KEGG" id="pmaw:MACH26_19800"/>
<organism evidence="1 2">
    <name type="scientific">Planctobacterium marinum</name>
    <dbReference type="NCBI Taxonomy" id="1631968"/>
    <lineage>
        <taxon>Bacteria</taxon>
        <taxon>Pseudomonadati</taxon>
        <taxon>Pseudomonadota</taxon>
        <taxon>Gammaproteobacteria</taxon>
        <taxon>Alteromonadales</taxon>
        <taxon>Alteromonadaceae</taxon>
        <taxon>Planctobacterium</taxon>
    </lineage>
</organism>
<dbReference type="RefSeq" id="WP_338292475.1">
    <property type="nucleotide sequence ID" value="NZ_AP027272.1"/>
</dbReference>
<protein>
    <submittedName>
        <fullName evidence="1">Haloacid dehalogenase</fullName>
    </submittedName>
</protein>
<dbReference type="PANTHER" id="PTHR18901:SF38">
    <property type="entry name" value="PSEUDOURIDINE-5'-PHOSPHATASE"/>
    <property type="match status" value="1"/>
</dbReference>
<dbReference type="SFLD" id="SFLDG01129">
    <property type="entry name" value="C1.5:_HAD__Beta-PGM__Phosphata"/>
    <property type="match status" value="1"/>
</dbReference>
<dbReference type="InterPro" id="IPR006439">
    <property type="entry name" value="HAD-SF_hydro_IA"/>
</dbReference>
<keyword evidence="2" id="KW-1185">Reference proteome</keyword>
<accession>A0AA48HJL5</accession>
<dbReference type="InterPro" id="IPR023198">
    <property type="entry name" value="PGP-like_dom2"/>
</dbReference>
<dbReference type="Proteomes" id="UP001333710">
    <property type="component" value="Chromosome"/>
</dbReference>
<dbReference type="PANTHER" id="PTHR18901">
    <property type="entry name" value="2-DEOXYGLUCOSE-6-PHOSPHATE PHOSPHATASE 2"/>
    <property type="match status" value="1"/>
</dbReference>
<dbReference type="PRINTS" id="PR00413">
    <property type="entry name" value="HADHALOGNASE"/>
</dbReference>
<dbReference type="NCBIfam" id="TIGR01509">
    <property type="entry name" value="HAD-SF-IA-v3"/>
    <property type="match status" value="1"/>
</dbReference>
<dbReference type="CDD" id="cd07505">
    <property type="entry name" value="HAD_BPGM-like"/>
    <property type="match status" value="1"/>
</dbReference>
<dbReference type="InterPro" id="IPR041492">
    <property type="entry name" value="HAD_2"/>
</dbReference>
<dbReference type="InterPro" id="IPR036412">
    <property type="entry name" value="HAD-like_sf"/>
</dbReference>
<gene>
    <name evidence="1" type="ORF">MACH26_19800</name>
</gene>
<evidence type="ECO:0000313" key="1">
    <source>
        <dbReference type="EMBL" id="BDX06459.1"/>
    </source>
</evidence>
<dbReference type="InterPro" id="IPR023214">
    <property type="entry name" value="HAD_sf"/>
</dbReference>
<dbReference type="SFLD" id="SFLDS00003">
    <property type="entry name" value="Haloacid_Dehalogenase"/>
    <property type="match status" value="1"/>
</dbReference>